<reference evidence="6" key="1">
    <citation type="submission" date="2020-03" db="EMBL/GenBank/DDBJ databases">
        <title>The deep terrestrial virosphere.</title>
        <authorList>
            <person name="Holmfeldt K."/>
            <person name="Nilsson E."/>
            <person name="Simone D."/>
            <person name="Lopez-Fernandez M."/>
            <person name="Wu X."/>
            <person name="de Brujin I."/>
            <person name="Lundin D."/>
            <person name="Andersson A."/>
            <person name="Bertilsson S."/>
            <person name="Dopson M."/>
        </authorList>
    </citation>
    <scope>NUCLEOTIDE SEQUENCE</scope>
    <source>
        <strain evidence="6">MM415B02592</strain>
    </source>
</reference>
<dbReference type="GO" id="GO:0046872">
    <property type="term" value="F:metal ion binding"/>
    <property type="evidence" value="ECO:0007669"/>
    <property type="project" value="UniProtKB-KW"/>
</dbReference>
<dbReference type="EMBL" id="MT142828">
    <property type="protein sequence ID" value="QJA89186.1"/>
    <property type="molecule type" value="Genomic_DNA"/>
</dbReference>
<keyword evidence="2" id="KW-0479">Metal-binding</keyword>
<dbReference type="InterPro" id="IPR058240">
    <property type="entry name" value="rSAM_sf"/>
</dbReference>
<sequence length="366" mass="42350">MREWHNKYNSFNSDKGLTYYENYRAIAEWMDGDKYLPAPIEVNLDPMAHCNLSCSFCIVQRYLKYNREEIGDMTRLPTDYMYRLVDFLHEWGVRGLCISGGGEPTLHGGVWGLPRYANSKGMKASIFTNATTLDDPKVEDLLWCQWIALSVDAGTKETYKRVKGKDWFDKITHNIEILANTRSQKHYNANLCYKFLIVPENMGEIHGACKLAKELGAQDFHARPADLERKDMGCSPNLDTELINEELEKCHGEETEDFHVYTVTHKFDENFHVKHDFTRCLATPIMLPILTDGNGYLCPDKKMEAKFRLGSAYPDPESILEWWGSDKHRELVKSVNIDNCSRCTWCRYNKQIEDVVLKDNMNLAFP</sequence>
<dbReference type="PANTHER" id="PTHR11228">
    <property type="entry name" value="RADICAL SAM DOMAIN PROTEIN"/>
    <property type="match status" value="1"/>
</dbReference>
<dbReference type="SUPFAM" id="SSF102114">
    <property type="entry name" value="Radical SAM enzymes"/>
    <property type="match status" value="1"/>
</dbReference>
<dbReference type="SFLD" id="SFLDG01067">
    <property type="entry name" value="SPASM/twitch_domain_containing"/>
    <property type="match status" value="1"/>
</dbReference>
<evidence type="ECO:0000256" key="2">
    <source>
        <dbReference type="ARBA" id="ARBA00022723"/>
    </source>
</evidence>
<dbReference type="InterPro" id="IPR007197">
    <property type="entry name" value="rSAM"/>
</dbReference>
<evidence type="ECO:0000256" key="4">
    <source>
        <dbReference type="ARBA" id="ARBA00023014"/>
    </source>
</evidence>
<organism evidence="6">
    <name type="scientific">viral metagenome</name>
    <dbReference type="NCBI Taxonomy" id="1070528"/>
    <lineage>
        <taxon>unclassified sequences</taxon>
        <taxon>metagenomes</taxon>
        <taxon>organismal metagenomes</taxon>
    </lineage>
</organism>
<dbReference type="PROSITE" id="PS51918">
    <property type="entry name" value="RADICAL_SAM"/>
    <property type="match status" value="1"/>
</dbReference>
<protein>
    <submittedName>
        <fullName evidence="6">Putative radical SAM superfamily protein</fullName>
    </submittedName>
</protein>
<dbReference type="InterPro" id="IPR050377">
    <property type="entry name" value="Radical_SAM_PqqE_MftC-like"/>
</dbReference>
<evidence type="ECO:0000313" key="6">
    <source>
        <dbReference type="EMBL" id="QJA89186.1"/>
    </source>
</evidence>
<keyword evidence="1" id="KW-0949">S-adenosyl-L-methionine</keyword>
<dbReference type="GO" id="GO:0003824">
    <property type="term" value="F:catalytic activity"/>
    <property type="evidence" value="ECO:0007669"/>
    <property type="project" value="InterPro"/>
</dbReference>
<evidence type="ECO:0000256" key="1">
    <source>
        <dbReference type="ARBA" id="ARBA00022691"/>
    </source>
</evidence>
<accession>A0A6M3L3D1</accession>
<dbReference type="SFLD" id="SFLDS00029">
    <property type="entry name" value="Radical_SAM"/>
    <property type="match status" value="1"/>
</dbReference>
<keyword evidence="4" id="KW-0411">Iron-sulfur</keyword>
<name>A0A6M3L3D1_9ZZZZ</name>
<gene>
    <name evidence="6" type="ORF">MM415B02592_0009</name>
</gene>
<dbReference type="CDD" id="cd01335">
    <property type="entry name" value="Radical_SAM"/>
    <property type="match status" value="1"/>
</dbReference>
<keyword evidence="3" id="KW-0408">Iron</keyword>
<dbReference type="InterPro" id="IPR013785">
    <property type="entry name" value="Aldolase_TIM"/>
</dbReference>
<proteinExistence type="predicted"/>
<dbReference type="PANTHER" id="PTHR11228:SF7">
    <property type="entry name" value="PQQA PEPTIDE CYCLASE"/>
    <property type="match status" value="1"/>
</dbReference>
<evidence type="ECO:0000259" key="5">
    <source>
        <dbReference type="PROSITE" id="PS51918"/>
    </source>
</evidence>
<dbReference type="GO" id="GO:0051536">
    <property type="term" value="F:iron-sulfur cluster binding"/>
    <property type="evidence" value="ECO:0007669"/>
    <property type="project" value="UniProtKB-KW"/>
</dbReference>
<feature type="domain" description="Radical SAM core" evidence="5">
    <location>
        <begin position="34"/>
        <end position="253"/>
    </location>
</feature>
<evidence type="ECO:0000256" key="3">
    <source>
        <dbReference type="ARBA" id="ARBA00023004"/>
    </source>
</evidence>
<dbReference type="AlphaFoldDB" id="A0A6M3L3D1"/>
<dbReference type="Pfam" id="PF04055">
    <property type="entry name" value="Radical_SAM"/>
    <property type="match status" value="1"/>
</dbReference>
<dbReference type="Gene3D" id="3.20.20.70">
    <property type="entry name" value="Aldolase class I"/>
    <property type="match status" value="1"/>
</dbReference>